<evidence type="ECO:0000256" key="9">
    <source>
        <dbReference type="SAM" id="MobiDB-lite"/>
    </source>
</evidence>
<evidence type="ECO:0000259" key="11">
    <source>
        <dbReference type="Pfam" id="PF16178"/>
    </source>
</evidence>
<feature type="transmembrane region" description="Helical" evidence="8">
    <location>
        <begin position="400"/>
        <end position="420"/>
    </location>
</feature>
<evidence type="ECO:0000256" key="8">
    <source>
        <dbReference type="RuleBase" id="RU280814"/>
    </source>
</evidence>
<comment type="subcellular location">
    <subcellularLocation>
        <location evidence="1">Cell membrane</location>
        <topology evidence="1">Multi-pass membrane protein</topology>
    </subcellularLocation>
    <subcellularLocation>
        <location evidence="8">Membrane</location>
        <topology evidence="8">Multi-pass membrane protein</topology>
    </subcellularLocation>
</comment>
<feature type="transmembrane region" description="Helical" evidence="8">
    <location>
        <begin position="529"/>
        <end position="553"/>
    </location>
</feature>
<evidence type="ECO:0000256" key="7">
    <source>
        <dbReference type="ARBA" id="ARBA00023180"/>
    </source>
</evidence>
<dbReference type="EMBL" id="CAJOBE010000730">
    <property type="protein sequence ID" value="CAF3679147.1"/>
    <property type="molecule type" value="Genomic_DNA"/>
</dbReference>
<feature type="compositionally biased region" description="Basic residues" evidence="9">
    <location>
        <begin position="79"/>
        <end position="88"/>
    </location>
</feature>
<feature type="transmembrane region" description="Helical" evidence="8">
    <location>
        <begin position="485"/>
        <end position="509"/>
    </location>
</feature>
<feature type="transmembrane region" description="Helical" evidence="8">
    <location>
        <begin position="851"/>
        <end position="877"/>
    </location>
</feature>
<dbReference type="Proteomes" id="UP000663874">
    <property type="component" value="Unassembled WGS sequence"/>
</dbReference>
<dbReference type="InterPro" id="IPR049452">
    <property type="entry name" value="Anoctamin_TM"/>
</dbReference>
<dbReference type="Pfam" id="PF04547">
    <property type="entry name" value="Anoctamin"/>
    <property type="match status" value="1"/>
</dbReference>
<keyword evidence="6 8" id="KW-0472">Membrane</keyword>
<evidence type="ECO:0000313" key="13">
    <source>
        <dbReference type="EMBL" id="CAF3679147.1"/>
    </source>
</evidence>
<evidence type="ECO:0000256" key="6">
    <source>
        <dbReference type="ARBA" id="ARBA00023136"/>
    </source>
</evidence>
<keyword evidence="3" id="KW-1003">Cell membrane</keyword>
<feature type="domain" description="Anoctamin dimerisation" evidence="11">
    <location>
        <begin position="52"/>
        <end position="316"/>
    </location>
</feature>
<dbReference type="PANTHER" id="PTHR12308:SF84">
    <property type="entry name" value="ANOCTAMIN"/>
    <property type="match status" value="1"/>
</dbReference>
<evidence type="ECO:0000256" key="1">
    <source>
        <dbReference type="ARBA" id="ARBA00004651"/>
    </source>
</evidence>
<comment type="caution">
    <text evidence="12">The sequence shown here is derived from an EMBL/GenBank/DDBJ whole genome shotgun (WGS) entry which is preliminary data.</text>
</comment>
<dbReference type="Proteomes" id="UP000663889">
    <property type="component" value="Unassembled WGS sequence"/>
</dbReference>
<dbReference type="EMBL" id="CAJNOU010000405">
    <property type="protein sequence ID" value="CAF0987518.1"/>
    <property type="molecule type" value="Genomic_DNA"/>
</dbReference>
<evidence type="ECO:0000313" key="14">
    <source>
        <dbReference type="Proteomes" id="UP000663889"/>
    </source>
</evidence>
<feature type="region of interest" description="Disordered" evidence="9">
    <location>
        <begin position="66"/>
        <end position="90"/>
    </location>
</feature>
<dbReference type="InterPro" id="IPR007632">
    <property type="entry name" value="Anoctamin"/>
</dbReference>
<evidence type="ECO:0000256" key="2">
    <source>
        <dbReference type="ARBA" id="ARBA00009671"/>
    </source>
</evidence>
<keyword evidence="4 8" id="KW-0812">Transmembrane</keyword>
<dbReference type="GO" id="GO:0046983">
    <property type="term" value="F:protein dimerization activity"/>
    <property type="evidence" value="ECO:0007669"/>
    <property type="project" value="InterPro"/>
</dbReference>
<dbReference type="GO" id="GO:0005254">
    <property type="term" value="F:chloride channel activity"/>
    <property type="evidence" value="ECO:0007669"/>
    <property type="project" value="TreeGrafter"/>
</dbReference>
<accession>A0A814G100</accession>
<evidence type="ECO:0000256" key="5">
    <source>
        <dbReference type="ARBA" id="ARBA00022989"/>
    </source>
</evidence>
<evidence type="ECO:0000256" key="3">
    <source>
        <dbReference type="ARBA" id="ARBA00022475"/>
    </source>
</evidence>
<dbReference type="GO" id="GO:0005886">
    <property type="term" value="C:plasma membrane"/>
    <property type="evidence" value="ECO:0007669"/>
    <property type="project" value="UniProtKB-SubCell"/>
</dbReference>
<feature type="transmembrane region" description="Helical" evidence="8">
    <location>
        <begin position="327"/>
        <end position="356"/>
    </location>
</feature>
<evidence type="ECO:0000256" key="4">
    <source>
        <dbReference type="ARBA" id="ARBA00022692"/>
    </source>
</evidence>
<organism evidence="12 14">
    <name type="scientific">Rotaria sordida</name>
    <dbReference type="NCBI Taxonomy" id="392033"/>
    <lineage>
        <taxon>Eukaryota</taxon>
        <taxon>Metazoa</taxon>
        <taxon>Spiralia</taxon>
        <taxon>Gnathifera</taxon>
        <taxon>Rotifera</taxon>
        <taxon>Eurotatoria</taxon>
        <taxon>Bdelloidea</taxon>
        <taxon>Philodinida</taxon>
        <taxon>Philodinidae</taxon>
        <taxon>Rotaria</taxon>
    </lineage>
</organism>
<feature type="compositionally biased region" description="Basic and acidic residues" evidence="9">
    <location>
        <begin position="66"/>
        <end position="78"/>
    </location>
</feature>
<feature type="transmembrane region" description="Helical" evidence="8">
    <location>
        <begin position="753"/>
        <end position="780"/>
    </location>
</feature>
<dbReference type="PANTHER" id="PTHR12308">
    <property type="entry name" value="ANOCTAMIN"/>
    <property type="match status" value="1"/>
</dbReference>
<evidence type="ECO:0000313" key="12">
    <source>
        <dbReference type="EMBL" id="CAF0987518.1"/>
    </source>
</evidence>
<dbReference type="AlphaFoldDB" id="A0A814G100"/>
<dbReference type="InterPro" id="IPR032394">
    <property type="entry name" value="Anoct_dimer"/>
</dbReference>
<evidence type="ECO:0000259" key="10">
    <source>
        <dbReference type="Pfam" id="PF04547"/>
    </source>
</evidence>
<gene>
    <name evidence="13" type="ORF">FNK824_LOCUS7726</name>
    <name evidence="12" type="ORF">SEV965_LOCUS10086</name>
</gene>
<feature type="domain" description="Anoctamin transmembrane" evidence="10">
    <location>
        <begin position="319"/>
        <end position="893"/>
    </location>
</feature>
<dbReference type="Pfam" id="PF16178">
    <property type="entry name" value="Anoct_dimer"/>
    <property type="match status" value="1"/>
</dbReference>
<keyword evidence="7" id="KW-0325">Glycoprotein</keyword>
<protein>
    <recommendedName>
        <fullName evidence="8">Anoctamin</fullName>
    </recommendedName>
</protein>
<sequence>MKRIASLPPLYREYEMSTNNARTTNDNVDTKTASLHRRSVLISSNPNSDSLPIDLILVYDHTNHHKDNDVESNHDNQVKKKKKPSERRRRFEEYLRKKQGLILSHAESNQKQVGFVKVHTPFDILLLAAENMRMRLPIEKIEENENDLPTSQKNQSAWYRFTESLKKPFRLDQSLKKDDPDYYTAIYSSDIDKFKYLFDKLRGSKDLYFTPTERSLLTHELLSRAHFDYDNDNPDDDQQYPVIIRPLTDPTAELQKVSERPGIDRLITKKAYECYFPLHESVRDDVKHVDDSELNDREKLKKHWATMRQCLKFQPLSLIRSYMGEKVAFYFALCGFYNQMLIPAALIGLIMFIYGISSVFSDRPTSDICGELGRTTYMCPRCDKTCPFWKLSDSCLYSKISYVFDNTTTVIFSILMSLWARWFMEFWKRRQAALQYDWDSIGFEEHLEPIRPAFENKAKKKGNKRINPVTGINEPYVSTRTRIPFFLVAAGVVLFMMAIVCVTVFGTIAYRSRMDYILKKTSVKTYSPIIITVTSAIMNLICSIILSQFYYWIARKLTDLELHKYQSTYDDSLIIKIYLFQFVNFYSSLFYIAFFKGRFFEYPSKYGDPDSANFTEQCDPAGCLVELSIQFFIIMIGKQIINNLLEFFNAMRRTLTRICFKRGEPEAQEQWEKDNQLIDFNSNTLIDEYLELGIYENISFDYVSTVIQFGFVTLFVAAFPLAPLFALLNNIIEIRLDAWKFLSKYKRPIPFKASDIGIWSDIISAISYIAVLTNAVVIAWTSEFIPKMAYRSIQSTGGSLSGYVNWTLSSFSIVDYNLTDTVPEKIPDNLTICRYRDFREPTGPSYSQTSIYWNVLAARLAFIIVFEHVIFFIIYLMQWLVPDVPKKIQNNIDHERYIDQRERWASKTTEAHFKDAITASEALSKIIRPSSGTVKTLVNEDYVSSKHSRGRNRRVEAQLSLDNE</sequence>
<proteinExistence type="inferred from homology"/>
<keyword evidence="5 8" id="KW-1133">Transmembrane helix</keyword>
<comment type="similarity">
    <text evidence="2 8">Belongs to the anoctamin family.</text>
</comment>
<name>A0A814G100_9BILA</name>
<reference evidence="12" key="1">
    <citation type="submission" date="2021-02" db="EMBL/GenBank/DDBJ databases">
        <authorList>
            <person name="Nowell W R."/>
        </authorList>
    </citation>
    <scope>NUCLEOTIDE SEQUENCE</scope>
</reference>
<feature type="transmembrane region" description="Helical" evidence="8">
    <location>
        <begin position="706"/>
        <end position="732"/>
    </location>
</feature>
<feature type="transmembrane region" description="Helical" evidence="8">
    <location>
        <begin position="573"/>
        <end position="594"/>
    </location>
</feature>